<gene>
    <name evidence="14" type="primary">dnaB</name>
    <name evidence="14" type="ORF">H8K20_08990</name>
</gene>
<dbReference type="Proteomes" id="UP000597668">
    <property type="component" value="Unassembled WGS sequence"/>
</dbReference>
<proteinExistence type="inferred from homology"/>
<dbReference type="Pfam" id="PF00772">
    <property type="entry name" value="DnaB"/>
    <property type="match status" value="1"/>
</dbReference>
<evidence type="ECO:0000313" key="15">
    <source>
        <dbReference type="Proteomes" id="UP000597668"/>
    </source>
</evidence>
<dbReference type="GO" id="GO:0006269">
    <property type="term" value="P:DNA replication, synthesis of primer"/>
    <property type="evidence" value="ECO:0007669"/>
    <property type="project" value="UniProtKB-UniRule"/>
</dbReference>
<dbReference type="NCBIfam" id="TIGR00665">
    <property type="entry name" value="DnaB"/>
    <property type="match status" value="1"/>
</dbReference>
<dbReference type="InterPro" id="IPR007694">
    <property type="entry name" value="DNA_helicase_DnaB-like_C"/>
</dbReference>
<keyword evidence="7 12" id="KW-0067">ATP-binding</keyword>
<feature type="domain" description="SF4 helicase" evidence="13">
    <location>
        <begin position="184"/>
        <end position="446"/>
    </location>
</feature>
<dbReference type="InterPro" id="IPR016136">
    <property type="entry name" value="DNA_helicase_N/primase_C"/>
</dbReference>
<dbReference type="AlphaFoldDB" id="A0A8J6IPN7"/>
<comment type="caution">
    <text evidence="14">The sequence shown here is derived from an EMBL/GenBank/DDBJ whole genome shotgun (WGS) entry which is preliminary data.</text>
</comment>
<dbReference type="InterPro" id="IPR007692">
    <property type="entry name" value="DNA_helicase_DnaB"/>
</dbReference>
<evidence type="ECO:0000256" key="7">
    <source>
        <dbReference type="ARBA" id="ARBA00022840"/>
    </source>
</evidence>
<dbReference type="GO" id="GO:0005524">
    <property type="term" value="F:ATP binding"/>
    <property type="evidence" value="ECO:0007669"/>
    <property type="project" value="UniProtKB-UniRule"/>
</dbReference>
<evidence type="ECO:0000256" key="3">
    <source>
        <dbReference type="ARBA" id="ARBA00022705"/>
    </source>
</evidence>
<dbReference type="OrthoDB" id="9773982at2"/>
<dbReference type="GO" id="GO:0005829">
    <property type="term" value="C:cytosol"/>
    <property type="evidence" value="ECO:0007669"/>
    <property type="project" value="TreeGrafter"/>
</dbReference>
<comment type="catalytic activity">
    <reaction evidence="10 12">
        <text>ATP + H2O = ADP + phosphate + H(+)</text>
        <dbReference type="Rhea" id="RHEA:13065"/>
        <dbReference type="ChEBI" id="CHEBI:15377"/>
        <dbReference type="ChEBI" id="CHEBI:15378"/>
        <dbReference type="ChEBI" id="CHEBI:30616"/>
        <dbReference type="ChEBI" id="CHEBI:43474"/>
        <dbReference type="ChEBI" id="CHEBI:456216"/>
        <dbReference type="EC" id="5.6.2.3"/>
    </reaction>
</comment>
<evidence type="ECO:0000256" key="9">
    <source>
        <dbReference type="ARBA" id="ARBA00023235"/>
    </source>
</evidence>
<keyword evidence="5 12" id="KW-0378">Hydrolase</keyword>
<dbReference type="EMBL" id="JACOGI010000001">
    <property type="protein sequence ID" value="MBC3516532.1"/>
    <property type="molecule type" value="Genomic_DNA"/>
</dbReference>
<evidence type="ECO:0000256" key="8">
    <source>
        <dbReference type="ARBA" id="ARBA00023125"/>
    </source>
</evidence>
<evidence type="ECO:0000256" key="11">
    <source>
        <dbReference type="NCBIfam" id="TIGR00665"/>
    </source>
</evidence>
<keyword evidence="2 12" id="KW-0639">Primosome</keyword>
<protein>
    <recommendedName>
        <fullName evidence="11 12">Replicative DNA helicase</fullName>
        <ecNumber evidence="11 12">5.6.2.3</ecNumber>
    </recommendedName>
</protein>
<evidence type="ECO:0000256" key="5">
    <source>
        <dbReference type="ARBA" id="ARBA00022801"/>
    </source>
</evidence>
<evidence type="ECO:0000256" key="2">
    <source>
        <dbReference type="ARBA" id="ARBA00022515"/>
    </source>
</evidence>
<reference evidence="14" key="1">
    <citation type="submission" date="2020-08" db="EMBL/GenBank/DDBJ databases">
        <authorList>
            <person name="Liu C."/>
            <person name="Sun Q."/>
        </authorList>
    </citation>
    <scope>NUCLEOTIDE SEQUENCE</scope>
    <source>
        <strain evidence="14">NSJ-65</strain>
    </source>
</reference>
<keyword evidence="8 12" id="KW-0238">DNA-binding</keyword>
<comment type="function">
    <text evidence="12">The main replicative DNA helicase, it participates in initiation and elongation during chromosome replication. Travels ahead of the DNA replisome, separating dsDNA into templates for DNA synthesis. A processive ATP-dependent 5'-3' DNA helicase it has DNA-dependent ATPase activity.</text>
</comment>
<dbReference type="SUPFAM" id="SSF48024">
    <property type="entry name" value="N-terminal domain of DnaB helicase"/>
    <property type="match status" value="1"/>
</dbReference>
<keyword evidence="9" id="KW-0413">Isomerase</keyword>
<dbReference type="SUPFAM" id="SSF52540">
    <property type="entry name" value="P-loop containing nucleoside triphosphate hydrolases"/>
    <property type="match status" value="1"/>
</dbReference>
<keyword evidence="3 12" id="KW-0235">DNA replication</keyword>
<evidence type="ECO:0000256" key="1">
    <source>
        <dbReference type="ARBA" id="ARBA00008428"/>
    </source>
</evidence>
<dbReference type="Gene3D" id="3.40.50.300">
    <property type="entry name" value="P-loop containing nucleotide triphosphate hydrolases"/>
    <property type="match status" value="1"/>
</dbReference>
<dbReference type="CDD" id="cd00984">
    <property type="entry name" value="DnaB_C"/>
    <property type="match status" value="1"/>
</dbReference>
<dbReference type="GO" id="GO:0043139">
    <property type="term" value="F:5'-3' DNA helicase activity"/>
    <property type="evidence" value="ECO:0007669"/>
    <property type="project" value="UniProtKB-EC"/>
</dbReference>
<evidence type="ECO:0000256" key="12">
    <source>
        <dbReference type="RuleBase" id="RU362085"/>
    </source>
</evidence>
<keyword evidence="4 12" id="KW-0547">Nucleotide-binding</keyword>
<dbReference type="Pfam" id="PF03796">
    <property type="entry name" value="DnaB_C"/>
    <property type="match status" value="1"/>
</dbReference>
<dbReference type="GO" id="GO:1990077">
    <property type="term" value="C:primosome complex"/>
    <property type="evidence" value="ECO:0007669"/>
    <property type="project" value="UniProtKB-UniRule"/>
</dbReference>
<dbReference type="GO" id="GO:0003677">
    <property type="term" value="F:DNA binding"/>
    <property type="evidence" value="ECO:0007669"/>
    <property type="project" value="UniProtKB-UniRule"/>
</dbReference>
<evidence type="ECO:0000313" key="14">
    <source>
        <dbReference type="EMBL" id="MBC3516532.1"/>
    </source>
</evidence>
<dbReference type="GO" id="GO:0016787">
    <property type="term" value="F:hydrolase activity"/>
    <property type="evidence" value="ECO:0007669"/>
    <property type="project" value="UniProtKB-KW"/>
</dbReference>
<dbReference type="PANTHER" id="PTHR30153">
    <property type="entry name" value="REPLICATIVE DNA HELICASE DNAB"/>
    <property type="match status" value="1"/>
</dbReference>
<comment type="similarity">
    <text evidence="1 12">Belongs to the helicase family. DnaB subfamily.</text>
</comment>
<dbReference type="PANTHER" id="PTHR30153:SF2">
    <property type="entry name" value="REPLICATIVE DNA HELICASE"/>
    <property type="match status" value="1"/>
</dbReference>
<dbReference type="RefSeq" id="WP_105204955.1">
    <property type="nucleotide sequence ID" value="NZ_JACOGI010000001.1"/>
</dbReference>
<dbReference type="PROSITE" id="PS51199">
    <property type="entry name" value="SF4_HELICASE"/>
    <property type="match status" value="1"/>
</dbReference>
<dbReference type="InterPro" id="IPR036185">
    <property type="entry name" value="DNA_heli_DnaB-like_N_sf"/>
</dbReference>
<evidence type="ECO:0000256" key="6">
    <source>
        <dbReference type="ARBA" id="ARBA00022806"/>
    </source>
</evidence>
<sequence length="450" mass="50330">MENYGTDAYGLGLPYSLEAEQSVLGGILLDPNCLNGVIDRLRPEQFYNPQHQEIYRCVVRMFTTGEPIDFVTLLDEVCSQNIFESKEQAKVYLTTIAQTVPSLSNMDTYASIIEEKFMLRNLLSTAREIIDDTTSGGHDPAMLLDAAEQKIFDIRQGRSVQGPQRIDKIIIDTFDSLQQISGSDKQEFTGLSTGFSGVDHLIYGLNKSDLILLAARPAMGKTAFALNLATNVANRSDKAVCIFSLEMSKEQLVSRVLSSEASVSSAAFRTGDLTPQEWASLVTTAERLSKKEIYIDDSSAITIPEMKARLRRIKNLGLVVIDYLQLMTSGKRIESRVAEVSDMTRNLKIMAKELDVPIITLSQLSRGPESRPDKRPMLSDLRESGSIEQDADIVMFLYRDAYYNRDSEEQNVAECIVAKNRHGEVDTVKLGWDGEHTRFSSLETYRDAPF</sequence>
<dbReference type="InterPro" id="IPR007693">
    <property type="entry name" value="DNA_helicase_DnaB-like_N"/>
</dbReference>
<evidence type="ECO:0000256" key="10">
    <source>
        <dbReference type="ARBA" id="ARBA00048954"/>
    </source>
</evidence>
<evidence type="ECO:0000256" key="4">
    <source>
        <dbReference type="ARBA" id="ARBA00022741"/>
    </source>
</evidence>
<accession>A0A8J6IPN7</accession>
<keyword evidence="15" id="KW-1185">Reference proteome</keyword>
<dbReference type="FunFam" id="3.40.50.300:FF:000351">
    <property type="entry name" value="Replicative DNA helicase"/>
    <property type="match status" value="1"/>
</dbReference>
<keyword evidence="6 12" id="KW-0347">Helicase</keyword>
<evidence type="ECO:0000259" key="13">
    <source>
        <dbReference type="PROSITE" id="PS51199"/>
    </source>
</evidence>
<dbReference type="Gene3D" id="1.10.860.10">
    <property type="entry name" value="DNAb Helicase, Chain A"/>
    <property type="match status" value="1"/>
</dbReference>
<dbReference type="EC" id="5.6.2.3" evidence="11 12"/>
<dbReference type="InterPro" id="IPR027417">
    <property type="entry name" value="P-loop_NTPase"/>
</dbReference>
<name>A0A8J6IPN7_9FIRM</name>
<organism evidence="14 15">
    <name type="scientific">Neobittarella massiliensis</name>
    <name type="common">ex Bilen et al. 2018</name>
    <dbReference type="NCBI Taxonomy" id="2041842"/>
    <lineage>
        <taxon>Bacteria</taxon>
        <taxon>Bacillati</taxon>
        <taxon>Bacillota</taxon>
        <taxon>Clostridia</taxon>
        <taxon>Eubacteriales</taxon>
        <taxon>Oscillospiraceae</taxon>
        <taxon>Neobittarella (ex Bilen et al. 2018)</taxon>
    </lineage>
</organism>